<evidence type="ECO:0008006" key="9">
    <source>
        <dbReference type="Google" id="ProtNLM"/>
    </source>
</evidence>
<dbReference type="EMBL" id="HBNR01083561">
    <property type="protein sequence ID" value="CAE4661031.1"/>
    <property type="molecule type" value="Transcribed_RNA"/>
</dbReference>
<feature type="domain" description="K Homology" evidence="6">
    <location>
        <begin position="478"/>
        <end position="543"/>
    </location>
</feature>
<dbReference type="GO" id="GO:0016281">
    <property type="term" value="C:eukaryotic translation initiation factor 4F complex"/>
    <property type="evidence" value="ECO:0007669"/>
    <property type="project" value="TreeGrafter"/>
</dbReference>
<feature type="compositionally biased region" description="Low complexity" evidence="5">
    <location>
        <begin position="560"/>
        <end position="584"/>
    </location>
</feature>
<dbReference type="AlphaFoldDB" id="A0A7S4T325"/>
<evidence type="ECO:0000259" key="6">
    <source>
        <dbReference type="SMART" id="SM00322"/>
    </source>
</evidence>
<feature type="region of interest" description="Disordered" evidence="5">
    <location>
        <begin position="98"/>
        <end position="119"/>
    </location>
</feature>
<dbReference type="InterPro" id="IPR003890">
    <property type="entry name" value="MIF4G-like_typ-3"/>
</dbReference>
<dbReference type="SUPFAM" id="SSF54791">
    <property type="entry name" value="Eukaryotic type KH-domain (KH-domain type I)"/>
    <property type="match status" value="1"/>
</dbReference>
<dbReference type="Pfam" id="PF02854">
    <property type="entry name" value="MIF4G"/>
    <property type="match status" value="1"/>
</dbReference>
<feature type="compositionally biased region" description="Polar residues" evidence="5">
    <location>
        <begin position="458"/>
        <end position="467"/>
    </location>
</feature>
<evidence type="ECO:0000256" key="4">
    <source>
        <dbReference type="PROSITE-ProRule" id="PRU00117"/>
    </source>
</evidence>
<evidence type="ECO:0000256" key="1">
    <source>
        <dbReference type="ARBA" id="ARBA00005775"/>
    </source>
</evidence>
<dbReference type="PANTHER" id="PTHR23253">
    <property type="entry name" value="EUKARYOTIC TRANSLATION INITIATION FACTOR 4 GAMMA"/>
    <property type="match status" value="1"/>
</dbReference>
<evidence type="ECO:0000259" key="7">
    <source>
        <dbReference type="SMART" id="SM00543"/>
    </source>
</evidence>
<dbReference type="GO" id="GO:0003729">
    <property type="term" value="F:mRNA binding"/>
    <property type="evidence" value="ECO:0007669"/>
    <property type="project" value="TreeGrafter"/>
</dbReference>
<dbReference type="SMART" id="SM00322">
    <property type="entry name" value="KH"/>
    <property type="match status" value="1"/>
</dbReference>
<keyword evidence="2" id="KW-0396">Initiation factor</keyword>
<dbReference type="InterPro" id="IPR004087">
    <property type="entry name" value="KH_dom"/>
</dbReference>
<evidence type="ECO:0000313" key="8">
    <source>
        <dbReference type="EMBL" id="CAE4661031.1"/>
    </source>
</evidence>
<dbReference type="SUPFAM" id="SSF48371">
    <property type="entry name" value="ARM repeat"/>
    <property type="match status" value="1"/>
</dbReference>
<dbReference type="InterPro" id="IPR004088">
    <property type="entry name" value="KH_dom_type_1"/>
</dbReference>
<feature type="compositionally biased region" description="Low complexity" evidence="5">
    <location>
        <begin position="30"/>
        <end position="48"/>
    </location>
</feature>
<feature type="region of interest" description="Disordered" evidence="5">
    <location>
        <begin position="543"/>
        <end position="610"/>
    </location>
</feature>
<dbReference type="Gene3D" id="3.30.1370.10">
    <property type="entry name" value="K Homology domain, type 1"/>
    <property type="match status" value="1"/>
</dbReference>
<feature type="region of interest" description="Disordered" evidence="5">
    <location>
        <begin position="30"/>
        <end position="82"/>
    </location>
</feature>
<accession>A0A7S4T325</accession>
<keyword evidence="4" id="KW-0694">RNA-binding</keyword>
<reference evidence="8" key="1">
    <citation type="submission" date="2021-01" db="EMBL/GenBank/DDBJ databases">
        <authorList>
            <person name="Corre E."/>
            <person name="Pelletier E."/>
            <person name="Niang G."/>
            <person name="Scheremetjew M."/>
            <person name="Finn R."/>
            <person name="Kale V."/>
            <person name="Holt S."/>
            <person name="Cochrane G."/>
            <person name="Meng A."/>
            <person name="Brown T."/>
            <person name="Cohen L."/>
        </authorList>
    </citation>
    <scope>NUCLEOTIDE SEQUENCE</scope>
    <source>
        <strain evidence="8">CCMP3105</strain>
    </source>
</reference>
<dbReference type="GO" id="GO:0003743">
    <property type="term" value="F:translation initiation factor activity"/>
    <property type="evidence" value="ECO:0007669"/>
    <property type="project" value="UniProtKB-KW"/>
</dbReference>
<name>A0A7S4T325_9DINO</name>
<gene>
    <name evidence="8" type="ORF">AMON00008_LOCUS59836</name>
</gene>
<sequence>MVGALGIGAVRLSQQRRQFLPALAEGLNARAARAEATAAPAGAHPQAAESSPAGNSPGTSPGDAPRAPPSLPGCGKRGTASDDMKAFGEALGAARFSAPRPAAAPAKPTTPAEPGRVARAVSSGAALALVSGGTEEDARWRPPLPSGASQPPLSDLAGPRAAELRRGVQRLLNRACPENVGTIVEQLADIKLADSQELAFMIRILFKRALLDPHYCETYADLTFGLFTVSQAPRGEFTMSFASLVIDVCHTEFEALRAAFREALEVGSGSDPEEMEFELKNIKDKMLALMNLIGNLFLRGLMSSCSIGAVLSDLLAAKPGALAPAEHEVECACGVLRSAGATLQMDHAGELLAAAAFERLAELRLAKNPAGEQVYCKRLQFAVQDLIDLRNAGWVKKVFKSLAKTKDEIRCDAANEEELKHQGEDGVQRIVAGLRPQTIAGTKVSWGQAPLAAPKLSGGSTPPSGQHTPKESMRLQPERSCLVVQLPWGWAGTIIGPRGETARVMQEETGARIWVDRAASQARVSGSPEAVVAAEIAIKALLPPPGSSEWRQLSGDEETSTGGSISNSSSASSVASVGSAESETQPVERLRGRAVRGRGQQEAGRAPRRH</sequence>
<evidence type="ECO:0000256" key="2">
    <source>
        <dbReference type="ARBA" id="ARBA00022540"/>
    </source>
</evidence>
<dbReference type="SMART" id="SM00543">
    <property type="entry name" value="MIF4G"/>
    <property type="match status" value="1"/>
</dbReference>
<evidence type="ECO:0000256" key="3">
    <source>
        <dbReference type="ARBA" id="ARBA00022917"/>
    </source>
</evidence>
<dbReference type="PROSITE" id="PS50084">
    <property type="entry name" value="KH_TYPE_1"/>
    <property type="match status" value="1"/>
</dbReference>
<feature type="region of interest" description="Disordered" evidence="5">
    <location>
        <begin position="132"/>
        <end position="158"/>
    </location>
</feature>
<feature type="region of interest" description="Disordered" evidence="5">
    <location>
        <begin position="450"/>
        <end position="475"/>
    </location>
</feature>
<comment type="similarity">
    <text evidence="1">Belongs to the eukaryotic initiation factor 4G family.</text>
</comment>
<feature type="domain" description="MIF4G" evidence="7">
    <location>
        <begin position="165"/>
        <end position="393"/>
    </location>
</feature>
<dbReference type="Pfam" id="PF00013">
    <property type="entry name" value="KH_1"/>
    <property type="match status" value="1"/>
</dbReference>
<dbReference type="InterPro" id="IPR036612">
    <property type="entry name" value="KH_dom_type_1_sf"/>
</dbReference>
<keyword evidence="3" id="KW-0648">Protein biosynthesis</keyword>
<protein>
    <recommendedName>
        <fullName evidence="9">MIF4G domain-containing protein</fullName>
    </recommendedName>
</protein>
<evidence type="ECO:0000256" key="5">
    <source>
        <dbReference type="SAM" id="MobiDB-lite"/>
    </source>
</evidence>
<dbReference type="Gene3D" id="1.25.40.180">
    <property type="match status" value="1"/>
</dbReference>
<dbReference type="CDD" id="cd00105">
    <property type="entry name" value="KH-I"/>
    <property type="match status" value="1"/>
</dbReference>
<dbReference type="PANTHER" id="PTHR23253:SF9">
    <property type="entry name" value="EUKARYOTIC TRANSLATION INITIATION FACTOR 4 GAMMA 2"/>
    <property type="match status" value="1"/>
</dbReference>
<dbReference type="InterPro" id="IPR016024">
    <property type="entry name" value="ARM-type_fold"/>
</dbReference>
<organism evidence="8">
    <name type="scientific">Alexandrium monilatum</name>
    <dbReference type="NCBI Taxonomy" id="311494"/>
    <lineage>
        <taxon>Eukaryota</taxon>
        <taxon>Sar</taxon>
        <taxon>Alveolata</taxon>
        <taxon>Dinophyceae</taxon>
        <taxon>Gonyaulacales</taxon>
        <taxon>Pyrocystaceae</taxon>
        <taxon>Alexandrium</taxon>
    </lineage>
</organism>
<proteinExistence type="inferred from homology"/>